<name>A0A0J9U158_PLAVI</name>
<evidence type="ECO:0000313" key="2">
    <source>
        <dbReference type="Proteomes" id="UP000053239"/>
    </source>
</evidence>
<reference evidence="1 2" key="1">
    <citation type="submission" date="2011-09" db="EMBL/GenBank/DDBJ databases">
        <title>The Genome Sequence of Plasmodium vivax North Korean.</title>
        <authorList>
            <consortium name="The Broad Institute Genome Sequencing Platform"/>
            <consortium name="The Broad Institute Genome Sequencing Center for Infectious Disease"/>
            <person name="Neafsey D."/>
            <person name="Carlton J."/>
            <person name="Barnwell J."/>
            <person name="Collins W."/>
            <person name="Escalante A."/>
            <person name="Mullikin J."/>
            <person name="Saul A."/>
            <person name="Guigo R."/>
            <person name="Camara F."/>
            <person name="Young S.K."/>
            <person name="Zeng Q."/>
            <person name="Gargeya S."/>
            <person name="Fitzgerald M."/>
            <person name="Haas B."/>
            <person name="Abouelleil A."/>
            <person name="Alvarado L."/>
            <person name="Arachchi H.M."/>
            <person name="Berlin A."/>
            <person name="Brown A."/>
            <person name="Chapman S.B."/>
            <person name="Chen Z."/>
            <person name="Dunbar C."/>
            <person name="Freedman E."/>
            <person name="Gearin G."/>
            <person name="Gellesch M."/>
            <person name="Goldberg J."/>
            <person name="Griggs A."/>
            <person name="Gujja S."/>
            <person name="Heiman D."/>
            <person name="Howarth C."/>
            <person name="Larson L."/>
            <person name="Lui A."/>
            <person name="MacDonald P.J.P."/>
            <person name="Montmayeur A."/>
            <person name="Murphy C."/>
            <person name="Neiman D."/>
            <person name="Pearson M."/>
            <person name="Priest M."/>
            <person name="Roberts A."/>
            <person name="Saif S."/>
            <person name="Shea T."/>
            <person name="Shenoy N."/>
            <person name="Sisk P."/>
            <person name="Stolte C."/>
            <person name="Sykes S."/>
            <person name="Wortman J."/>
            <person name="Nusbaum C."/>
            <person name="Birren B."/>
        </authorList>
    </citation>
    <scope>NUCLEOTIDE SEQUENCE [LARGE SCALE GENOMIC DNA]</scope>
    <source>
        <strain evidence="1 2">North Korean</strain>
    </source>
</reference>
<evidence type="ECO:0000313" key="1">
    <source>
        <dbReference type="EMBL" id="KNA01765.1"/>
    </source>
</evidence>
<sequence length="121" mass="13315">MFNCYHEMEKKELSQDQASSAHLGNTAPEARSVPLNSIEILDPNTSTGTKAGHAFLGVVVTSMTSGALYKFTRLGSMLRNIFGRNNNMRNFNGGDNGLFDYASESFNPYSGEEHYIGYHPA</sequence>
<organism evidence="1 2">
    <name type="scientific">Plasmodium vivax North Korean</name>
    <dbReference type="NCBI Taxonomy" id="1035514"/>
    <lineage>
        <taxon>Eukaryota</taxon>
        <taxon>Sar</taxon>
        <taxon>Alveolata</taxon>
        <taxon>Apicomplexa</taxon>
        <taxon>Aconoidasida</taxon>
        <taxon>Haemosporida</taxon>
        <taxon>Plasmodiidae</taxon>
        <taxon>Plasmodium</taxon>
        <taxon>Plasmodium (Plasmodium)</taxon>
    </lineage>
</organism>
<dbReference type="AlphaFoldDB" id="A0A0J9U158"/>
<evidence type="ECO:0008006" key="3">
    <source>
        <dbReference type="Google" id="ProtNLM"/>
    </source>
</evidence>
<dbReference type="InterPro" id="IPR008780">
    <property type="entry name" value="Plasmodium_Vir"/>
</dbReference>
<dbReference type="Pfam" id="PF05795">
    <property type="entry name" value="Plasmodium_Vir"/>
    <property type="match status" value="1"/>
</dbReference>
<gene>
    <name evidence="1" type="ORF">PVNG_05617</name>
</gene>
<proteinExistence type="predicted"/>
<dbReference type="Proteomes" id="UP000053239">
    <property type="component" value="Unassembled WGS sequence"/>
</dbReference>
<protein>
    <recommendedName>
        <fullName evidence="3">Vir protein</fullName>
    </recommendedName>
</protein>
<accession>A0A0J9U158</accession>
<dbReference type="EMBL" id="KQ235229">
    <property type="protein sequence ID" value="KNA01765.1"/>
    <property type="molecule type" value="Genomic_DNA"/>
</dbReference>